<dbReference type="AlphaFoldDB" id="A0A6C0F951"/>
<dbReference type="Gene3D" id="3.30.420.10">
    <property type="entry name" value="Ribonuclease H-like superfamily/Ribonuclease H"/>
    <property type="match status" value="1"/>
</dbReference>
<sequence length="236" mass="27449">MDKYILILTTNMLRTRYLIFDVETTGLLPRAKKNGPVIPISDYPYILQLSFAIYDSSQKSVIQKYDSYVKIPNEVEISSVVQSITGINKEVIQEKGKPIEEVLEKFYEAYVFCHGLVAHNMEFDEKMILVELERNRDTIMALAPYCFHTFNSTFESVHGIQRFCTMKKGTDLCNIMVESKMPNGKPRKKWPKLNELYQHLFPGQKVDGFHNSMIDVLACLRCFVKMKYNYDDTKIL</sequence>
<dbReference type="InterPro" id="IPR012337">
    <property type="entry name" value="RNaseH-like_sf"/>
</dbReference>
<dbReference type="GO" id="GO:0045004">
    <property type="term" value="P:DNA replication proofreading"/>
    <property type="evidence" value="ECO:0007669"/>
    <property type="project" value="TreeGrafter"/>
</dbReference>
<accession>A0A6C0F951</accession>
<protein>
    <recommendedName>
        <fullName evidence="1">Exonuclease domain-containing protein</fullName>
    </recommendedName>
</protein>
<dbReference type="PANTHER" id="PTHR30231">
    <property type="entry name" value="DNA POLYMERASE III SUBUNIT EPSILON"/>
    <property type="match status" value="1"/>
</dbReference>
<dbReference type="CDD" id="cd06127">
    <property type="entry name" value="DEDDh"/>
    <property type="match status" value="1"/>
</dbReference>
<dbReference type="GO" id="GO:0008408">
    <property type="term" value="F:3'-5' exonuclease activity"/>
    <property type="evidence" value="ECO:0007669"/>
    <property type="project" value="TreeGrafter"/>
</dbReference>
<organism evidence="2">
    <name type="scientific">viral metagenome</name>
    <dbReference type="NCBI Taxonomy" id="1070528"/>
    <lineage>
        <taxon>unclassified sequences</taxon>
        <taxon>metagenomes</taxon>
        <taxon>organismal metagenomes</taxon>
    </lineage>
</organism>
<reference evidence="2" key="1">
    <citation type="journal article" date="2020" name="Nature">
        <title>Giant virus diversity and host interactions through global metagenomics.</title>
        <authorList>
            <person name="Schulz F."/>
            <person name="Roux S."/>
            <person name="Paez-Espino D."/>
            <person name="Jungbluth S."/>
            <person name="Walsh D.A."/>
            <person name="Denef V.J."/>
            <person name="McMahon K.D."/>
            <person name="Konstantinidis K.T."/>
            <person name="Eloe-Fadrosh E.A."/>
            <person name="Kyrpides N.C."/>
            <person name="Woyke T."/>
        </authorList>
    </citation>
    <scope>NUCLEOTIDE SEQUENCE</scope>
    <source>
        <strain evidence="2">GVMAG-S-ERX556049-19</strain>
    </source>
</reference>
<dbReference type="GO" id="GO:0005829">
    <property type="term" value="C:cytosol"/>
    <property type="evidence" value="ECO:0007669"/>
    <property type="project" value="TreeGrafter"/>
</dbReference>
<dbReference type="GO" id="GO:0003676">
    <property type="term" value="F:nucleic acid binding"/>
    <property type="evidence" value="ECO:0007669"/>
    <property type="project" value="InterPro"/>
</dbReference>
<dbReference type="PANTHER" id="PTHR30231:SF41">
    <property type="entry name" value="DNA POLYMERASE III SUBUNIT EPSILON"/>
    <property type="match status" value="1"/>
</dbReference>
<dbReference type="InterPro" id="IPR013520">
    <property type="entry name" value="Ribonucl_H"/>
</dbReference>
<dbReference type="EMBL" id="MN738820">
    <property type="protein sequence ID" value="QHT37732.1"/>
    <property type="molecule type" value="Genomic_DNA"/>
</dbReference>
<name>A0A6C0F951_9ZZZZ</name>
<feature type="domain" description="Exonuclease" evidence="1">
    <location>
        <begin position="16"/>
        <end position="232"/>
    </location>
</feature>
<dbReference type="InterPro" id="IPR036397">
    <property type="entry name" value="RNaseH_sf"/>
</dbReference>
<evidence type="ECO:0000259" key="1">
    <source>
        <dbReference type="SMART" id="SM00479"/>
    </source>
</evidence>
<dbReference type="Pfam" id="PF00929">
    <property type="entry name" value="RNase_T"/>
    <property type="match status" value="1"/>
</dbReference>
<proteinExistence type="predicted"/>
<evidence type="ECO:0000313" key="2">
    <source>
        <dbReference type="EMBL" id="QHT37732.1"/>
    </source>
</evidence>
<dbReference type="SMART" id="SM00479">
    <property type="entry name" value="EXOIII"/>
    <property type="match status" value="1"/>
</dbReference>
<dbReference type="SUPFAM" id="SSF53098">
    <property type="entry name" value="Ribonuclease H-like"/>
    <property type="match status" value="1"/>
</dbReference>